<organism evidence="1 2">
    <name type="scientific">Cervus elaphus hippelaphus</name>
    <name type="common">European red deer</name>
    <dbReference type="NCBI Taxonomy" id="46360"/>
    <lineage>
        <taxon>Eukaryota</taxon>
        <taxon>Metazoa</taxon>
        <taxon>Chordata</taxon>
        <taxon>Craniata</taxon>
        <taxon>Vertebrata</taxon>
        <taxon>Euteleostomi</taxon>
        <taxon>Mammalia</taxon>
        <taxon>Eutheria</taxon>
        <taxon>Laurasiatheria</taxon>
        <taxon>Artiodactyla</taxon>
        <taxon>Ruminantia</taxon>
        <taxon>Pecora</taxon>
        <taxon>Cervidae</taxon>
        <taxon>Cervinae</taxon>
        <taxon>Cervus</taxon>
    </lineage>
</organism>
<comment type="caution">
    <text evidence="1">The sequence shown here is derived from an EMBL/GenBank/DDBJ whole genome shotgun (WGS) entry which is preliminary data.</text>
</comment>
<accession>A0A212C538</accession>
<dbReference type="EMBL" id="MKHE01000029">
    <property type="protein sequence ID" value="OWK01106.1"/>
    <property type="molecule type" value="Genomic_DNA"/>
</dbReference>
<sequence>MLGIGQILIPAIVLEVDLSITKRAHTPTRNLHGETYLWQLTPLGLLTTEDMVEAMMIRTIKAYHIKEEDGELLKTGIRYREDGHLLPLIVVDDTDHVPDLNHTH</sequence>
<dbReference type="Proteomes" id="UP000242450">
    <property type="component" value="Chromosome 29"/>
</dbReference>
<dbReference type="OrthoDB" id="9716518at2759"/>
<dbReference type="AlphaFoldDB" id="A0A212C538"/>
<name>A0A212C538_CEREH</name>
<proteinExistence type="predicted"/>
<gene>
    <name evidence="1" type="ORF">Celaphus_00018336</name>
</gene>
<reference evidence="1 2" key="1">
    <citation type="journal article" date="2018" name="Mol. Genet. Genomics">
        <title>The red deer Cervus elaphus genome CerEla1.0: sequencing, annotating, genes, and chromosomes.</title>
        <authorList>
            <person name="Bana N.A."/>
            <person name="Nyiri A."/>
            <person name="Nagy J."/>
            <person name="Frank K."/>
            <person name="Nagy T."/>
            <person name="Steger V."/>
            <person name="Schiller M."/>
            <person name="Lakatos P."/>
            <person name="Sugar L."/>
            <person name="Horn P."/>
            <person name="Barta E."/>
            <person name="Orosz L."/>
        </authorList>
    </citation>
    <scope>NUCLEOTIDE SEQUENCE [LARGE SCALE GENOMIC DNA]</scope>
    <source>
        <strain evidence="1">Hungarian</strain>
    </source>
</reference>
<feature type="non-terminal residue" evidence="1">
    <location>
        <position position="104"/>
    </location>
</feature>
<keyword evidence="2" id="KW-1185">Reference proteome</keyword>
<evidence type="ECO:0000313" key="1">
    <source>
        <dbReference type="EMBL" id="OWK01106.1"/>
    </source>
</evidence>
<evidence type="ECO:0000313" key="2">
    <source>
        <dbReference type="Proteomes" id="UP000242450"/>
    </source>
</evidence>
<protein>
    <submittedName>
        <fullName evidence="1">Uncharacterized protein</fullName>
    </submittedName>
</protein>